<name>A0ABU1MFV9_9HYPH</name>
<protein>
    <submittedName>
        <fullName evidence="1">Uncharacterized protein</fullName>
    </submittedName>
</protein>
<proteinExistence type="predicted"/>
<evidence type="ECO:0000313" key="2">
    <source>
        <dbReference type="Proteomes" id="UP001184614"/>
    </source>
</evidence>
<comment type="caution">
    <text evidence="1">The sequence shown here is derived from an EMBL/GenBank/DDBJ whole genome shotgun (WGS) entry which is preliminary data.</text>
</comment>
<evidence type="ECO:0000313" key="1">
    <source>
        <dbReference type="EMBL" id="MDR6434660.1"/>
    </source>
</evidence>
<reference evidence="1 2" key="1">
    <citation type="submission" date="2023-07" db="EMBL/GenBank/DDBJ databases">
        <title>Sorghum-associated microbial communities from plants grown in Nebraska, USA.</title>
        <authorList>
            <person name="Schachtman D."/>
        </authorList>
    </citation>
    <scope>NUCLEOTIDE SEQUENCE [LARGE SCALE GENOMIC DNA]</scope>
    <source>
        <strain evidence="1 2">DS1730</strain>
    </source>
</reference>
<dbReference type="Proteomes" id="UP001184614">
    <property type="component" value="Unassembled WGS sequence"/>
</dbReference>
<keyword evidence="2" id="KW-1185">Reference proteome</keyword>
<gene>
    <name evidence="1" type="ORF">J2782_004413</name>
</gene>
<accession>A0ABU1MFV9</accession>
<dbReference type="EMBL" id="JAVDQT010000013">
    <property type="protein sequence ID" value="MDR6434660.1"/>
    <property type="molecule type" value="Genomic_DNA"/>
</dbReference>
<organism evidence="1 2">
    <name type="scientific">Brucella pseudogrignonensis</name>
    <dbReference type="NCBI Taxonomy" id="419475"/>
    <lineage>
        <taxon>Bacteria</taxon>
        <taxon>Pseudomonadati</taxon>
        <taxon>Pseudomonadota</taxon>
        <taxon>Alphaproteobacteria</taxon>
        <taxon>Hyphomicrobiales</taxon>
        <taxon>Brucellaceae</taxon>
        <taxon>Brucella/Ochrobactrum group</taxon>
        <taxon>Brucella</taxon>
    </lineage>
</organism>
<sequence length="108" mass="12270">MKYYRTFEKKVKHGVMIYNSRPFLPFPVKVNSLIVDTTSLPNGSEYGFELSDLGELLSKGWIGNSKVFRFPKPLRIGIGKHEFKIIISGLTDLSEIEGKITIDYSLTI</sequence>